<evidence type="ECO:0000313" key="2">
    <source>
        <dbReference type="EMBL" id="MBL6079627.1"/>
    </source>
</evidence>
<dbReference type="EMBL" id="JAETWB010000007">
    <property type="protein sequence ID" value="MBL6079627.1"/>
    <property type="molecule type" value="Genomic_DNA"/>
</dbReference>
<proteinExistence type="predicted"/>
<organism evidence="2 3">
    <name type="scientific">Belnapia arida</name>
    <dbReference type="NCBI Taxonomy" id="2804533"/>
    <lineage>
        <taxon>Bacteria</taxon>
        <taxon>Pseudomonadati</taxon>
        <taxon>Pseudomonadota</taxon>
        <taxon>Alphaproteobacteria</taxon>
        <taxon>Acetobacterales</taxon>
        <taxon>Roseomonadaceae</taxon>
        <taxon>Belnapia</taxon>
    </lineage>
</organism>
<dbReference type="RefSeq" id="WP_202832867.1">
    <property type="nucleotide sequence ID" value="NZ_JAETWB010000007.1"/>
</dbReference>
<accession>A0ABS1U7E0</accession>
<protein>
    <submittedName>
        <fullName evidence="2">Uncharacterized protein</fullName>
    </submittedName>
</protein>
<feature type="signal peptide" evidence="1">
    <location>
        <begin position="1"/>
        <end position="29"/>
    </location>
</feature>
<feature type="chain" id="PRO_5046782151" evidence="1">
    <location>
        <begin position="30"/>
        <end position="252"/>
    </location>
</feature>
<dbReference type="Proteomes" id="UP000660885">
    <property type="component" value="Unassembled WGS sequence"/>
</dbReference>
<evidence type="ECO:0000256" key="1">
    <source>
        <dbReference type="SAM" id="SignalP"/>
    </source>
</evidence>
<name>A0ABS1U7E0_9PROT</name>
<gene>
    <name evidence="2" type="ORF">JMJ56_16535</name>
</gene>
<reference evidence="2 3" key="1">
    <citation type="submission" date="2021-01" db="EMBL/GenBank/DDBJ databases">
        <title>Belnapia mucosa sp. nov. and Belnapia arida sp. nov., isolated from the Tabernas Desert (Almeria, Spain).</title>
        <authorList>
            <person name="Molina-Menor E."/>
            <person name="Vidal-Verdu A."/>
            <person name="Calonge A."/>
            <person name="Satari L."/>
            <person name="Pereto J."/>
            <person name="Porcar M."/>
        </authorList>
    </citation>
    <scope>NUCLEOTIDE SEQUENCE [LARGE SCALE GENOMIC DNA]</scope>
    <source>
        <strain evidence="2 3">T18</strain>
    </source>
</reference>
<sequence>MRRNSRCGLLVAATGMLVLGLAAALPAAAHEGHSGAIEAPRGNTRIADFDIVRAAIAIEGDSAVFQIQVAGRAGETRPVETGRFEGSAVHAYVWPTSLDTAVVGFEPGQGILALAVTFHPDFDDNAPGRERNRHVWHSHWVVLGPDDACGPGALKVRDIPAGAQPRLPGDWPGVPLLLSSPDLPPRLLGGTVEVRVPVAELPGLRATRFDGVTAGLRVNANLHAPLLCVAEVFDVASGDLSLPGRAMPAGTR</sequence>
<keyword evidence="1" id="KW-0732">Signal</keyword>
<comment type="caution">
    <text evidence="2">The sequence shown here is derived from an EMBL/GenBank/DDBJ whole genome shotgun (WGS) entry which is preliminary data.</text>
</comment>
<keyword evidence="3" id="KW-1185">Reference proteome</keyword>
<evidence type="ECO:0000313" key="3">
    <source>
        <dbReference type="Proteomes" id="UP000660885"/>
    </source>
</evidence>